<proteinExistence type="predicted"/>
<evidence type="ECO:0000313" key="3">
    <source>
        <dbReference type="Proteomes" id="UP000828390"/>
    </source>
</evidence>
<evidence type="ECO:0000256" key="1">
    <source>
        <dbReference type="SAM" id="MobiDB-lite"/>
    </source>
</evidence>
<dbReference type="AlphaFoldDB" id="A0A9D4FXL8"/>
<reference evidence="2" key="2">
    <citation type="submission" date="2020-11" db="EMBL/GenBank/DDBJ databases">
        <authorList>
            <person name="McCartney M.A."/>
            <person name="Auch B."/>
            <person name="Kono T."/>
            <person name="Mallez S."/>
            <person name="Becker A."/>
            <person name="Gohl D.M."/>
            <person name="Silverstein K.A.T."/>
            <person name="Koren S."/>
            <person name="Bechman K.B."/>
            <person name="Herman A."/>
            <person name="Abrahante J.E."/>
            <person name="Garbe J."/>
        </authorList>
    </citation>
    <scope>NUCLEOTIDE SEQUENCE</scope>
    <source>
        <strain evidence="2">Duluth1</strain>
        <tissue evidence="2">Whole animal</tissue>
    </source>
</reference>
<feature type="compositionally biased region" description="Polar residues" evidence="1">
    <location>
        <begin position="13"/>
        <end position="26"/>
    </location>
</feature>
<organism evidence="2 3">
    <name type="scientific">Dreissena polymorpha</name>
    <name type="common">Zebra mussel</name>
    <name type="synonym">Mytilus polymorpha</name>
    <dbReference type="NCBI Taxonomy" id="45954"/>
    <lineage>
        <taxon>Eukaryota</taxon>
        <taxon>Metazoa</taxon>
        <taxon>Spiralia</taxon>
        <taxon>Lophotrochozoa</taxon>
        <taxon>Mollusca</taxon>
        <taxon>Bivalvia</taxon>
        <taxon>Autobranchia</taxon>
        <taxon>Heteroconchia</taxon>
        <taxon>Euheterodonta</taxon>
        <taxon>Imparidentia</taxon>
        <taxon>Neoheterodontei</taxon>
        <taxon>Myida</taxon>
        <taxon>Dreissenoidea</taxon>
        <taxon>Dreissenidae</taxon>
        <taxon>Dreissena</taxon>
    </lineage>
</organism>
<dbReference type="EMBL" id="JAIWYP010000006">
    <property type="protein sequence ID" value="KAH3806352.1"/>
    <property type="molecule type" value="Genomic_DNA"/>
</dbReference>
<name>A0A9D4FXL8_DREPO</name>
<comment type="caution">
    <text evidence="2">The sequence shown here is derived from an EMBL/GenBank/DDBJ whole genome shotgun (WGS) entry which is preliminary data.</text>
</comment>
<dbReference type="Proteomes" id="UP000828390">
    <property type="component" value="Unassembled WGS sequence"/>
</dbReference>
<reference evidence="2" key="1">
    <citation type="journal article" date="2019" name="bioRxiv">
        <title>The Genome of the Zebra Mussel, Dreissena polymorpha: A Resource for Invasive Species Research.</title>
        <authorList>
            <person name="McCartney M.A."/>
            <person name="Auch B."/>
            <person name="Kono T."/>
            <person name="Mallez S."/>
            <person name="Zhang Y."/>
            <person name="Obille A."/>
            <person name="Becker A."/>
            <person name="Abrahante J.E."/>
            <person name="Garbe J."/>
            <person name="Badalamenti J.P."/>
            <person name="Herman A."/>
            <person name="Mangelson H."/>
            <person name="Liachko I."/>
            <person name="Sullivan S."/>
            <person name="Sone E.D."/>
            <person name="Koren S."/>
            <person name="Silverstein K.A.T."/>
            <person name="Beckman K.B."/>
            <person name="Gohl D.M."/>
        </authorList>
    </citation>
    <scope>NUCLEOTIDE SEQUENCE</scope>
    <source>
        <strain evidence="2">Duluth1</strain>
        <tissue evidence="2">Whole animal</tissue>
    </source>
</reference>
<gene>
    <name evidence="2" type="ORF">DPMN_134671</name>
</gene>
<keyword evidence="3" id="KW-1185">Reference proteome</keyword>
<evidence type="ECO:0000313" key="2">
    <source>
        <dbReference type="EMBL" id="KAH3806352.1"/>
    </source>
</evidence>
<sequence length="135" mass="15441">MLFAIDRGMGSWGQYSSAGRSKSQRTGDGEPAAAHRHRMVGNWRPDMVIITEVYRSQCVTVHTAKGILLHLGGNDLCIDSCTKVRTNIKREIKYLRTAFADTAIIWVDIIDRINWRSSLPRKIITPKRRRENRFG</sequence>
<dbReference type="SUPFAM" id="SSF52266">
    <property type="entry name" value="SGNH hydrolase"/>
    <property type="match status" value="1"/>
</dbReference>
<accession>A0A9D4FXL8</accession>
<feature type="region of interest" description="Disordered" evidence="1">
    <location>
        <begin position="13"/>
        <end position="34"/>
    </location>
</feature>
<protein>
    <submittedName>
        <fullName evidence="2">Uncharacterized protein</fullName>
    </submittedName>
</protein>